<organism evidence="1 2">
    <name type="scientific">Romboutsia lituseburensis DSM 797</name>
    <dbReference type="NCBI Taxonomy" id="1121325"/>
    <lineage>
        <taxon>Bacteria</taxon>
        <taxon>Bacillati</taxon>
        <taxon>Bacillota</taxon>
        <taxon>Clostridia</taxon>
        <taxon>Peptostreptococcales</taxon>
        <taxon>Peptostreptococcaceae</taxon>
        <taxon>Romboutsia</taxon>
    </lineage>
</organism>
<dbReference type="RefSeq" id="WP_092727737.1">
    <property type="nucleotide sequence ID" value="NZ_FNGW01000014.1"/>
</dbReference>
<dbReference type="Proteomes" id="UP000199068">
    <property type="component" value="Unassembled WGS sequence"/>
</dbReference>
<reference evidence="1 2" key="1">
    <citation type="submission" date="2016-10" db="EMBL/GenBank/DDBJ databases">
        <authorList>
            <person name="de Groot N.N."/>
        </authorList>
    </citation>
    <scope>NUCLEOTIDE SEQUENCE [LARGE SCALE GENOMIC DNA]</scope>
    <source>
        <strain evidence="1 2">DSM 797</strain>
    </source>
</reference>
<gene>
    <name evidence="1" type="ORF">SAMN04515677_11453</name>
</gene>
<dbReference type="EMBL" id="FNGW01000014">
    <property type="protein sequence ID" value="SDM53835.1"/>
    <property type="molecule type" value="Genomic_DNA"/>
</dbReference>
<evidence type="ECO:0000313" key="2">
    <source>
        <dbReference type="Proteomes" id="UP000199068"/>
    </source>
</evidence>
<dbReference type="STRING" id="1121325.SAMN04515677_11453"/>
<dbReference type="AlphaFoldDB" id="A0A1G9U2V4"/>
<proteinExistence type="predicted"/>
<protein>
    <submittedName>
        <fullName evidence="1">Uncharacterized protein</fullName>
    </submittedName>
</protein>
<name>A0A1G9U2V4_9FIRM</name>
<keyword evidence="2" id="KW-1185">Reference proteome</keyword>
<sequence length="92" mass="11220">MEEIKGFKQITKDSDVINICIDENLNKKFWKYQNHKAFNKAIKESTKQTVESIFELPKFESHVRKHEKLWNKHRSQFNVLEKEHIDRTYIQN</sequence>
<evidence type="ECO:0000313" key="1">
    <source>
        <dbReference type="EMBL" id="SDM53835.1"/>
    </source>
</evidence>
<accession>A0A1G9U2V4</accession>